<dbReference type="RefSeq" id="WP_229932245.1">
    <property type="nucleotide sequence ID" value="NZ_CAJHOF010000003.1"/>
</dbReference>
<keyword evidence="4 14" id="KW-0963">Cytoplasm</keyword>
<feature type="domain" description="Mur ligase central" evidence="17">
    <location>
        <begin position="106"/>
        <end position="210"/>
    </location>
</feature>
<accession>A0ABM8Q3U2</accession>
<dbReference type="InterPro" id="IPR005758">
    <property type="entry name" value="UDP-N-AcMur_Ala_ligase_MurC"/>
</dbReference>
<evidence type="ECO:0000256" key="10">
    <source>
        <dbReference type="ARBA" id="ARBA00022984"/>
    </source>
</evidence>
<comment type="similarity">
    <text evidence="14">Belongs to the MurCDEF family.</text>
</comment>
<evidence type="ECO:0000256" key="6">
    <source>
        <dbReference type="ARBA" id="ARBA00022618"/>
    </source>
</evidence>
<evidence type="ECO:0000256" key="13">
    <source>
        <dbReference type="ARBA" id="ARBA00047833"/>
    </source>
</evidence>
<dbReference type="InterPro" id="IPR013221">
    <property type="entry name" value="Mur_ligase_cen"/>
</dbReference>
<dbReference type="Pfam" id="PF01225">
    <property type="entry name" value="Mur_ligase"/>
    <property type="match status" value="1"/>
</dbReference>
<protein>
    <recommendedName>
        <fullName evidence="3 14">UDP-N-acetylmuramate--L-alanine ligase</fullName>
        <ecNumber evidence="3 14">6.3.2.8</ecNumber>
    </recommendedName>
    <alternativeName>
        <fullName evidence="14">UDP-N-acetylmuramoyl-L-alanine synthetase</fullName>
    </alternativeName>
</protein>
<dbReference type="Gene3D" id="3.90.190.20">
    <property type="entry name" value="Mur ligase, C-terminal domain"/>
    <property type="match status" value="1"/>
</dbReference>
<evidence type="ECO:0000256" key="5">
    <source>
        <dbReference type="ARBA" id="ARBA00022598"/>
    </source>
</evidence>
<evidence type="ECO:0000256" key="4">
    <source>
        <dbReference type="ARBA" id="ARBA00022490"/>
    </source>
</evidence>
<dbReference type="SUPFAM" id="SSF53623">
    <property type="entry name" value="MurD-like peptide ligases, catalytic domain"/>
    <property type="match status" value="1"/>
</dbReference>
<evidence type="ECO:0000256" key="2">
    <source>
        <dbReference type="ARBA" id="ARBA00004752"/>
    </source>
</evidence>
<dbReference type="SUPFAM" id="SSF53244">
    <property type="entry name" value="MurD-like peptide ligases, peptide-binding domain"/>
    <property type="match status" value="1"/>
</dbReference>
<keyword evidence="6 14" id="KW-0132">Cell division</keyword>
<dbReference type="Proteomes" id="UP000789803">
    <property type="component" value="Unassembled WGS sequence"/>
</dbReference>
<sequence length="435" mass="48471">MKKVHFIGIGGIGISAIARFLNEKGYTISGSDIAESKTTRQLQNEGIEVITPHCANAIKDQDFVIYSAAIKDDNIELVTARQKGIECLSRKEALPMVLDEKKVFAIAGAHGKSTTTAMLSSLIEGSAIIGAISKQFGSNMRYENSQNIVFEADESDSSFLNSNPYLAIVTNAEPEHMEHYDNDLAKFHAAYRGFLERAKVRVINAEDDFLGTLKIDAIRLYPSKDITEMSMVVRDYEPYTSFNLKNLGKFEAYGMGEHIAIDASLAILAALDELPLKQVRQNLANYKGIKKRFDILKADKNFILIDDYAHHPTEIKATLKSVFEYAKLLGISRIVGIFQPHRYTRLSANIDEFAKCFDGVSELVILPVYAAGESVIEVDMKEKFKSYTPIFTDKIQRLDDAIEFVDEYGVKHRLDNGLVIGFGAGDISVQLRGKK</sequence>
<dbReference type="EMBL" id="CAJHOF010000003">
    <property type="protein sequence ID" value="CAD7287544.1"/>
    <property type="molecule type" value="Genomic_DNA"/>
</dbReference>
<evidence type="ECO:0000256" key="9">
    <source>
        <dbReference type="ARBA" id="ARBA00022960"/>
    </source>
</evidence>
<proteinExistence type="inferred from homology"/>
<dbReference type="Gene3D" id="3.40.50.720">
    <property type="entry name" value="NAD(P)-binding Rossmann-like Domain"/>
    <property type="match status" value="1"/>
</dbReference>
<dbReference type="NCBIfam" id="TIGR01082">
    <property type="entry name" value="murC"/>
    <property type="match status" value="1"/>
</dbReference>
<evidence type="ECO:0000256" key="11">
    <source>
        <dbReference type="ARBA" id="ARBA00023306"/>
    </source>
</evidence>
<dbReference type="GO" id="GO:0008763">
    <property type="term" value="F:UDP-N-acetylmuramate-L-alanine ligase activity"/>
    <property type="evidence" value="ECO:0007669"/>
    <property type="project" value="UniProtKB-EC"/>
</dbReference>
<dbReference type="Pfam" id="PF08245">
    <property type="entry name" value="Mur_ligase_M"/>
    <property type="match status" value="1"/>
</dbReference>
<evidence type="ECO:0000313" key="18">
    <source>
        <dbReference type="EMBL" id="CAD7287544.1"/>
    </source>
</evidence>
<evidence type="ECO:0000313" key="19">
    <source>
        <dbReference type="Proteomes" id="UP000789803"/>
    </source>
</evidence>
<name>A0ABM8Q3U2_9BACT</name>
<organism evidence="18 19">
    <name type="scientific">Campylobacter majalis</name>
    <dbReference type="NCBI Taxonomy" id="2790656"/>
    <lineage>
        <taxon>Bacteria</taxon>
        <taxon>Pseudomonadati</taxon>
        <taxon>Campylobacterota</taxon>
        <taxon>Epsilonproteobacteria</taxon>
        <taxon>Campylobacterales</taxon>
        <taxon>Campylobacteraceae</taxon>
        <taxon>Campylobacter</taxon>
    </lineage>
</organism>
<dbReference type="HAMAP" id="MF_00046">
    <property type="entry name" value="MurC"/>
    <property type="match status" value="1"/>
</dbReference>
<dbReference type="InterPro" id="IPR050061">
    <property type="entry name" value="MurCDEF_pg_biosynth"/>
</dbReference>
<dbReference type="SUPFAM" id="SSF51984">
    <property type="entry name" value="MurCD N-terminal domain"/>
    <property type="match status" value="1"/>
</dbReference>
<evidence type="ECO:0000256" key="8">
    <source>
        <dbReference type="ARBA" id="ARBA00022840"/>
    </source>
</evidence>
<feature type="binding site" evidence="14">
    <location>
        <begin position="108"/>
        <end position="114"/>
    </location>
    <ligand>
        <name>ATP</name>
        <dbReference type="ChEBI" id="CHEBI:30616"/>
    </ligand>
</feature>
<keyword evidence="9 14" id="KW-0133">Cell shape</keyword>
<gene>
    <name evidence="14 18" type="primary">murC</name>
    <name evidence="18" type="ORF">LMG7974_00423</name>
</gene>
<dbReference type="PANTHER" id="PTHR43445">
    <property type="entry name" value="UDP-N-ACETYLMURAMATE--L-ALANINE LIGASE-RELATED"/>
    <property type="match status" value="1"/>
</dbReference>
<dbReference type="InterPro" id="IPR036565">
    <property type="entry name" value="Mur-like_cat_sf"/>
</dbReference>
<comment type="caution">
    <text evidence="18">The sequence shown here is derived from an EMBL/GenBank/DDBJ whole genome shotgun (WGS) entry which is preliminary data.</text>
</comment>
<comment type="subcellular location">
    <subcellularLocation>
        <location evidence="1 14">Cytoplasm</location>
    </subcellularLocation>
</comment>
<dbReference type="EC" id="6.3.2.8" evidence="3 14"/>
<comment type="catalytic activity">
    <reaction evidence="13 14">
        <text>UDP-N-acetyl-alpha-D-muramate + L-alanine + ATP = UDP-N-acetyl-alpha-D-muramoyl-L-alanine + ADP + phosphate + H(+)</text>
        <dbReference type="Rhea" id="RHEA:23372"/>
        <dbReference type="ChEBI" id="CHEBI:15378"/>
        <dbReference type="ChEBI" id="CHEBI:30616"/>
        <dbReference type="ChEBI" id="CHEBI:43474"/>
        <dbReference type="ChEBI" id="CHEBI:57972"/>
        <dbReference type="ChEBI" id="CHEBI:70757"/>
        <dbReference type="ChEBI" id="CHEBI:83898"/>
        <dbReference type="ChEBI" id="CHEBI:456216"/>
        <dbReference type="EC" id="6.3.2.8"/>
    </reaction>
</comment>
<dbReference type="InterPro" id="IPR004101">
    <property type="entry name" value="Mur_ligase_C"/>
</dbReference>
<evidence type="ECO:0000259" key="17">
    <source>
        <dbReference type="Pfam" id="PF08245"/>
    </source>
</evidence>
<keyword evidence="19" id="KW-1185">Reference proteome</keyword>
<evidence type="ECO:0000256" key="12">
    <source>
        <dbReference type="ARBA" id="ARBA00023316"/>
    </source>
</evidence>
<dbReference type="Gene3D" id="3.40.1190.10">
    <property type="entry name" value="Mur-like, catalytic domain"/>
    <property type="match status" value="1"/>
</dbReference>
<evidence type="ECO:0000256" key="7">
    <source>
        <dbReference type="ARBA" id="ARBA00022741"/>
    </source>
</evidence>
<reference evidence="18 19" key="1">
    <citation type="submission" date="2020-11" db="EMBL/GenBank/DDBJ databases">
        <authorList>
            <person name="Peeters C."/>
        </authorList>
    </citation>
    <scope>NUCLEOTIDE SEQUENCE [LARGE SCALE GENOMIC DNA]</scope>
    <source>
        <strain evidence="18 19">LMG 7974</strain>
    </source>
</reference>
<dbReference type="InterPro" id="IPR000713">
    <property type="entry name" value="Mur_ligase_N"/>
</dbReference>
<evidence type="ECO:0000259" key="16">
    <source>
        <dbReference type="Pfam" id="PF02875"/>
    </source>
</evidence>
<keyword evidence="7 14" id="KW-0547">Nucleotide-binding</keyword>
<keyword evidence="11 14" id="KW-0131">Cell cycle</keyword>
<dbReference type="InterPro" id="IPR036615">
    <property type="entry name" value="Mur_ligase_C_dom_sf"/>
</dbReference>
<keyword evidence="5 14" id="KW-0436">Ligase</keyword>
<keyword evidence="10 14" id="KW-0573">Peptidoglycan synthesis</keyword>
<dbReference type="Pfam" id="PF02875">
    <property type="entry name" value="Mur_ligase_C"/>
    <property type="match status" value="1"/>
</dbReference>
<keyword evidence="8 14" id="KW-0067">ATP-binding</keyword>
<evidence type="ECO:0000256" key="1">
    <source>
        <dbReference type="ARBA" id="ARBA00004496"/>
    </source>
</evidence>
<comment type="pathway">
    <text evidence="2 14">Cell wall biogenesis; peptidoglycan biosynthesis.</text>
</comment>
<evidence type="ECO:0000256" key="3">
    <source>
        <dbReference type="ARBA" id="ARBA00012211"/>
    </source>
</evidence>
<feature type="domain" description="Mur ligase C-terminal" evidence="16">
    <location>
        <begin position="292"/>
        <end position="374"/>
    </location>
</feature>
<evidence type="ECO:0000259" key="15">
    <source>
        <dbReference type="Pfam" id="PF01225"/>
    </source>
</evidence>
<comment type="function">
    <text evidence="14">Cell wall formation.</text>
</comment>
<evidence type="ECO:0000256" key="14">
    <source>
        <dbReference type="HAMAP-Rule" id="MF_00046"/>
    </source>
</evidence>
<feature type="domain" description="Mur ligase N-terminal catalytic" evidence="15">
    <location>
        <begin position="3"/>
        <end position="99"/>
    </location>
</feature>
<dbReference type="PANTHER" id="PTHR43445:SF3">
    <property type="entry name" value="UDP-N-ACETYLMURAMATE--L-ALANINE LIGASE"/>
    <property type="match status" value="1"/>
</dbReference>
<keyword evidence="12 14" id="KW-0961">Cell wall biogenesis/degradation</keyword>